<keyword evidence="2" id="KW-0648">Protein biosynthesis</keyword>
<keyword evidence="2" id="KW-0396">Initiation factor</keyword>
<feature type="region of interest" description="Disordered" evidence="1">
    <location>
        <begin position="198"/>
        <end position="217"/>
    </location>
</feature>
<sequence length="217" mass="24122">MFRREEGGGPDRRRRTGRTVARRPVTVKVSVLKQDKDTYSSPMDIAVTCTIVVPYNLDPAQFLQALREKVPNVPPQFDLCRLVGQHRTFVALTSLCPSEIRQGNALGRSNLYIRPKGAAPPPPQSEPVSHPQPLPGPSRVVPQVEKQSKIFEQKGHPNLSEASKDLVDKWRTTVPTGIAQQGQKSVCLELRAGVDSEELDGREEEAREFSISKEISH</sequence>
<proteinExistence type="predicted"/>
<comment type="caution">
    <text evidence="2">The sequence shown here is derived from an EMBL/GenBank/DDBJ whole genome shotgun (WGS) entry which is preliminary data.</text>
</comment>
<feature type="compositionally biased region" description="Basic and acidic residues" evidence="1">
    <location>
        <begin position="204"/>
        <end position="217"/>
    </location>
</feature>
<keyword evidence="3" id="KW-1185">Reference proteome</keyword>
<evidence type="ECO:0000256" key="1">
    <source>
        <dbReference type="SAM" id="MobiDB-lite"/>
    </source>
</evidence>
<evidence type="ECO:0000313" key="2">
    <source>
        <dbReference type="EMBL" id="KAK1906785.1"/>
    </source>
</evidence>
<organism evidence="2 3">
    <name type="scientific">Dissostichus eleginoides</name>
    <name type="common">Patagonian toothfish</name>
    <name type="synonym">Dissostichus amissus</name>
    <dbReference type="NCBI Taxonomy" id="100907"/>
    <lineage>
        <taxon>Eukaryota</taxon>
        <taxon>Metazoa</taxon>
        <taxon>Chordata</taxon>
        <taxon>Craniata</taxon>
        <taxon>Vertebrata</taxon>
        <taxon>Euteleostomi</taxon>
        <taxon>Actinopterygii</taxon>
        <taxon>Neopterygii</taxon>
        <taxon>Teleostei</taxon>
        <taxon>Neoteleostei</taxon>
        <taxon>Acanthomorphata</taxon>
        <taxon>Eupercaria</taxon>
        <taxon>Perciformes</taxon>
        <taxon>Notothenioidei</taxon>
        <taxon>Nototheniidae</taxon>
        <taxon>Dissostichus</taxon>
    </lineage>
</organism>
<dbReference type="EMBL" id="JASDAP010000001">
    <property type="protein sequence ID" value="KAK1906785.1"/>
    <property type="molecule type" value="Genomic_DNA"/>
</dbReference>
<gene>
    <name evidence="2" type="ORF">KUDE01_009181</name>
</gene>
<protein>
    <submittedName>
        <fullName evidence="2">Eukaryotic translation initiation factor 3 subunit B</fullName>
    </submittedName>
</protein>
<dbReference type="AlphaFoldDB" id="A0AAD9FPF9"/>
<name>A0AAD9FPF9_DISEL</name>
<dbReference type="Proteomes" id="UP001228049">
    <property type="component" value="Unassembled WGS sequence"/>
</dbReference>
<dbReference type="GO" id="GO:0003743">
    <property type="term" value="F:translation initiation factor activity"/>
    <property type="evidence" value="ECO:0007669"/>
    <property type="project" value="UniProtKB-KW"/>
</dbReference>
<feature type="region of interest" description="Disordered" evidence="1">
    <location>
        <begin position="112"/>
        <end position="143"/>
    </location>
</feature>
<evidence type="ECO:0000313" key="3">
    <source>
        <dbReference type="Proteomes" id="UP001228049"/>
    </source>
</evidence>
<feature type="compositionally biased region" description="Pro residues" evidence="1">
    <location>
        <begin position="118"/>
        <end position="136"/>
    </location>
</feature>
<reference evidence="2" key="1">
    <citation type="submission" date="2023-04" db="EMBL/GenBank/DDBJ databases">
        <title>Chromosome-level genome of Chaenocephalus aceratus.</title>
        <authorList>
            <person name="Park H."/>
        </authorList>
    </citation>
    <scope>NUCLEOTIDE SEQUENCE</scope>
    <source>
        <strain evidence="2">DE</strain>
        <tissue evidence="2">Muscle</tissue>
    </source>
</reference>
<accession>A0AAD9FPF9</accession>